<protein>
    <submittedName>
        <fullName evidence="1">Uncharacterized protein</fullName>
    </submittedName>
</protein>
<reference evidence="1 2" key="1">
    <citation type="journal article" date="2018" name="PLoS Genet.">
        <title>Population sequencing reveals clonal diversity and ancestral inbreeding in the grapevine cultivar Chardonnay.</title>
        <authorList>
            <person name="Roach M.J."/>
            <person name="Johnson D.L."/>
            <person name="Bohlmann J."/>
            <person name="van Vuuren H.J."/>
            <person name="Jones S.J."/>
            <person name="Pretorius I.S."/>
            <person name="Schmidt S.A."/>
            <person name="Borneman A.R."/>
        </authorList>
    </citation>
    <scope>NUCLEOTIDE SEQUENCE [LARGE SCALE GENOMIC DNA]</scope>
    <source>
        <strain evidence="2">cv. Chardonnay</strain>
        <tissue evidence="1">Leaf</tissue>
    </source>
</reference>
<dbReference type="EMBL" id="QGNW01001973">
    <property type="protein sequence ID" value="RVW26944.1"/>
    <property type="molecule type" value="Genomic_DNA"/>
</dbReference>
<gene>
    <name evidence="1" type="ORF">CK203_098785</name>
</gene>
<sequence>MVAEPSTFTQVVKDPNCVPTSIPSFLSSRVIGSNKRPLVQEATNSHWCKKLTDVAGNSSSSCKPVARELQFIRWFGNSGDSNSMENVIFANGFEDHIGGLKVCPPRSTSSDDTNPDFIVWRSFILVSFFSKIRPQRKSYSKVSLNKYYTDSLRLCLVPGKC</sequence>
<evidence type="ECO:0000313" key="2">
    <source>
        <dbReference type="Proteomes" id="UP000288805"/>
    </source>
</evidence>
<accession>A0A438CUR6</accession>
<name>A0A438CUR6_VITVI</name>
<dbReference type="AlphaFoldDB" id="A0A438CUR6"/>
<comment type="caution">
    <text evidence="1">The sequence shown here is derived from an EMBL/GenBank/DDBJ whole genome shotgun (WGS) entry which is preliminary data.</text>
</comment>
<evidence type="ECO:0000313" key="1">
    <source>
        <dbReference type="EMBL" id="RVW26944.1"/>
    </source>
</evidence>
<proteinExistence type="predicted"/>
<organism evidence="1 2">
    <name type="scientific">Vitis vinifera</name>
    <name type="common">Grape</name>
    <dbReference type="NCBI Taxonomy" id="29760"/>
    <lineage>
        <taxon>Eukaryota</taxon>
        <taxon>Viridiplantae</taxon>
        <taxon>Streptophyta</taxon>
        <taxon>Embryophyta</taxon>
        <taxon>Tracheophyta</taxon>
        <taxon>Spermatophyta</taxon>
        <taxon>Magnoliopsida</taxon>
        <taxon>eudicotyledons</taxon>
        <taxon>Gunneridae</taxon>
        <taxon>Pentapetalae</taxon>
        <taxon>rosids</taxon>
        <taxon>Vitales</taxon>
        <taxon>Vitaceae</taxon>
        <taxon>Viteae</taxon>
        <taxon>Vitis</taxon>
    </lineage>
</organism>
<dbReference type="Proteomes" id="UP000288805">
    <property type="component" value="Unassembled WGS sequence"/>
</dbReference>